<dbReference type="SMART" id="SM00365">
    <property type="entry name" value="LRR_SD22"/>
    <property type="match status" value="5"/>
</dbReference>
<dbReference type="PANTHER" id="PTHR48057:SF7">
    <property type="entry name" value="LEUCINE-RICH REPEAT SERINE_THREONINE-PROTEIN KINASE 1"/>
    <property type="match status" value="1"/>
</dbReference>
<dbReference type="Pfam" id="PF23598">
    <property type="entry name" value="LRR_14"/>
    <property type="match status" value="1"/>
</dbReference>
<organism evidence="5 6">
    <name type="scientific">Geodia barretti</name>
    <name type="common">Barrett's horny sponge</name>
    <dbReference type="NCBI Taxonomy" id="519541"/>
    <lineage>
        <taxon>Eukaryota</taxon>
        <taxon>Metazoa</taxon>
        <taxon>Porifera</taxon>
        <taxon>Demospongiae</taxon>
        <taxon>Heteroscleromorpha</taxon>
        <taxon>Tetractinellida</taxon>
        <taxon>Astrophorina</taxon>
        <taxon>Geodiidae</taxon>
        <taxon>Geodia</taxon>
    </lineage>
</organism>
<sequence>MERDRAILIALYEATDGANWTNNTNWLTDAPIGEWHGVTTDGDSRVSGIVLGQNGLTGNLPAELGGLASLTNLSLWGNQLTGPVPPELSDLSDLERLDLGGNDLTGGFPAWLANLSGLTNLSLWGNELSGPIPSGLGRLQNLETLDIRTNQLTGTIPPSLANLSDLRNLLLNDNQLSGSVPDWLTGLTKLERLQLAGNALTGCIPPALQNVATNDLAELDLPSCDADTVSSSLPDGSGVLTFDDPDVPHLKWEVGPEVLEEYYQYARAGIVYLHRYAAPLGLPPLPDDSTFYLYYNLDLAARTLARLENRSVESARSAFVDDSWGGLAGLEDVDSGWTMLNLPSLAQDGQPRGFMKVAAHELFHVYQYTLQGYGRFSFTHSEVRVIGPAWMQEGVCEFQAIAALAKGGIWPYAQSHQRYANEAREVDVSLREMETYNVLLDGPGRFALATMGAEFLAAKAGEEALMTFWTLLGPGTTWQEAFNTAFGMTIDDFYSLFEEHRAAGFPAPDLPGAVPRFPLAETDRAALTALYNATGGANWANSDNWLSDEPGNQWHGVNINSDGHVTRLDLQENQLHGTIPAELGSLVDLERLILFDNGLTGEIPNELGNLAGLRQLELANNRLDGAIPASLGNLSSLTNLGLDHNRLTGTIPSALGSLSNLNGLWLQGNELSGEIPASLGNLSNLTRLSLARNQLSGPIPPQLGNLSKLELIRLAENAFTGCVPVALQNVANNDLVNLGLPFC</sequence>
<dbReference type="FunFam" id="3.80.10.10:FF:000383">
    <property type="entry name" value="Leucine-rich repeat receptor protein kinase EMS1"/>
    <property type="match status" value="1"/>
</dbReference>
<dbReference type="Proteomes" id="UP001174909">
    <property type="component" value="Unassembled WGS sequence"/>
</dbReference>
<keyword evidence="5" id="KW-0675">Receptor</keyword>
<dbReference type="SUPFAM" id="SSF52058">
    <property type="entry name" value="L domain-like"/>
    <property type="match status" value="2"/>
</dbReference>
<evidence type="ECO:0000313" key="5">
    <source>
        <dbReference type="EMBL" id="CAI8053535.1"/>
    </source>
</evidence>
<dbReference type="Pfam" id="PF13855">
    <property type="entry name" value="LRR_8"/>
    <property type="match status" value="2"/>
</dbReference>
<dbReference type="FunFam" id="3.80.10.10:FF:000186">
    <property type="entry name" value="LRR receptor-like serine/threonine-protein kinase ERECTA"/>
    <property type="match status" value="1"/>
</dbReference>
<dbReference type="Gene3D" id="3.80.10.10">
    <property type="entry name" value="Ribonuclease Inhibitor"/>
    <property type="match status" value="3"/>
</dbReference>
<proteinExistence type="predicted"/>
<reference evidence="5" key="1">
    <citation type="submission" date="2023-03" db="EMBL/GenBank/DDBJ databases">
        <authorList>
            <person name="Steffen K."/>
            <person name="Cardenas P."/>
        </authorList>
    </citation>
    <scope>NUCLEOTIDE SEQUENCE</scope>
</reference>
<evidence type="ECO:0000313" key="6">
    <source>
        <dbReference type="Proteomes" id="UP001174909"/>
    </source>
</evidence>
<keyword evidence="6" id="KW-1185">Reference proteome</keyword>
<accession>A0AA35TSD6</accession>
<dbReference type="FunFam" id="3.80.10.10:FF:000095">
    <property type="entry name" value="LRR receptor-like serine/threonine-protein kinase GSO1"/>
    <property type="match status" value="1"/>
</dbReference>
<gene>
    <name evidence="5" type="ORF">GBAR_LOCUS29273</name>
</gene>
<dbReference type="EMBL" id="CASHTH010004099">
    <property type="protein sequence ID" value="CAI8053535.1"/>
    <property type="molecule type" value="Genomic_DNA"/>
</dbReference>
<keyword evidence="2" id="KW-0677">Repeat</keyword>
<dbReference type="InterPro" id="IPR055414">
    <property type="entry name" value="LRR_R13L4/SHOC2-like"/>
</dbReference>
<evidence type="ECO:0000256" key="1">
    <source>
        <dbReference type="ARBA" id="ARBA00022614"/>
    </source>
</evidence>
<comment type="caution">
    <text evidence="5">The sequence shown here is derived from an EMBL/GenBank/DDBJ whole genome shotgun (WGS) entry which is preliminary data.</text>
</comment>
<evidence type="ECO:0000259" key="4">
    <source>
        <dbReference type="Pfam" id="PF23598"/>
    </source>
</evidence>
<dbReference type="AlphaFoldDB" id="A0AA35TSD6"/>
<feature type="domain" description="Disease resistance R13L4/SHOC-2-like LRR" evidence="4">
    <location>
        <begin position="568"/>
        <end position="711"/>
    </location>
</feature>
<evidence type="ECO:0000256" key="3">
    <source>
        <dbReference type="ARBA" id="ARBA00023136"/>
    </source>
</evidence>
<dbReference type="InterPro" id="IPR001611">
    <property type="entry name" value="Leu-rich_rpt"/>
</dbReference>
<keyword evidence="1" id="KW-0433">Leucine-rich repeat</keyword>
<dbReference type="InterPro" id="IPR032675">
    <property type="entry name" value="LRR_dom_sf"/>
</dbReference>
<dbReference type="InterPro" id="IPR052595">
    <property type="entry name" value="LRRC69/RLP"/>
</dbReference>
<name>A0AA35TSD6_GEOBA</name>
<protein>
    <submittedName>
        <fullName evidence="5">Receptor-like protein 12</fullName>
    </submittedName>
</protein>
<dbReference type="PANTHER" id="PTHR48057">
    <property type="entry name" value="LEUCINE-RICH REPEAT SERINE/THREONINE-PROTEIN KINASE 1"/>
    <property type="match status" value="1"/>
</dbReference>
<dbReference type="InterPro" id="IPR003591">
    <property type="entry name" value="Leu-rich_rpt_typical-subtyp"/>
</dbReference>
<evidence type="ECO:0000256" key="2">
    <source>
        <dbReference type="ARBA" id="ARBA00022737"/>
    </source>
</evidence>
<keyword evidence="3" id="KW-0472">Membrane</keyword>
<dbReference type="SMART" id="SM00369">
    <property type="entry name" value="LRR_TYP"/>
    <property type="match status" value="7"/>
</dbReference>